<dbReference type="EMBL" id="JAAIVB010000046">
    <property type="protein sequence ID" value="NEX62248.1"/>
    <property type="molecule type" value="Genomic_DNA"/>
</dbReference>
<organism evidence="7 8">
    <name type="scientific">Noviherbaspirillum galbum</name>
    <dbReference type="NCBI Taxonomy" id="2709383"/>
    <lineage>
        <taxon>Bacteria</taxon>
        <taxon>Pseudomonadati</taxon>
        <taxon>Pseudomonadota</taxon>
        <taxon>Betaproteobacteria</taxon>
        <taxon>Burkholderiales</taxon>
        <taxon>Oxalobacteraceae</taxon>
        <taxon>Noviherbaspirillum</taxon>
    </lineage>
</organism>
<evidence type="ECO:0000256" key="4">
    <source>
        <dbReference type="ARBA" id="ARBA00022807"/>
    </source>
</evidence>
<dbReference type="PROSITE" id="PS51935">
    <property type="entry name" value="NLPC_P60"/>
    <property type="match status" value="1"/>
</dbReference>
<keyword evidence="2" id="KW-0645">Protease</keyword>
<proteinExistence type="inferred from homology"/>
<dbReference type="GO" id="GO:0006508">
    <property type="term" value="P:proteolysis"/>
    <property type="evidence" value="ECO:0007669"/>
    <property type="project" value="UniProtKB-KW"/>
</dbReference>
<name>A0A6B3SP22_9BURK</name>
<evidence type="ECO:0000259" key="6">
    <source>
        <dbReference type="PROSITE" id="PS51935"/>
    </source>
</evidence>
<sequence length="169" mass="17952">MIAPPFRLLALTLSAAALIAGCGTPPPGAPASDTRALASQRPASPEAQDIALTALSLLRTGYRFGGKNPEAGLDCSGFVTYVYQLALGRQLAGNAASLARQGKEIPRQQLQAGDLVFFNTLGRPYSHVGIYLGSDEFIHAPNSRGTVRVDKLTNAYYASRFETARTLLD</sequence>
<reference evidence="7 8" key="1">
    <citation type="submission" date="2020-02" db="EMBL/GenBank/DDBJ databases">
        <authorList>
            <person name="Kim M.K."/>
        </authorList>
    </citation>
    <scope>NUCLEOTIDE SEQUENCE [LARGE SCALE GENOMIC DNA]</scope>
    <source>
        <strain evidence="7 8">17J57-3</strain>
    </source>
</reference>
<keyword evidence="8" id="KW-1185">Reference proteome</keyword>
<feature type="domain" description="NlpC/P60" evidence="6">
    <location>
        <begin position="44"/>
        <end position="168"/>
    </location>
</feature>
<evidence type="ECO:0000256" key="3">
    <source>
        <dbReference type="ARBA" id="ARBA00022801"/>
    </source>
</evidence>
<feature type="chain" id="PRO_5025354219" evidence="5">
    <location>
        <begin position="20"/>
        <end position="169"/>
    </location>
</feature>
<comment type="caution">
    <text evidence="7">The sequence shown here is derived from an EMBL/GenBank/DDBJ whole genome shotgun (WGS) entry which is preliminary data.</text>
</comment>
<feature type="signal peptide" evidence="5">
    <location>
        <begin position="1"/>
        <end position="19"/>
    </location>
</feature>
<keyword evidence="4" id="KW-0788">Thiol protease</keyword>
<comment type="similarity">
    <text evidence="1">Belongs to the peptidase C40 family.</text>
</comment>
<protein>
    <submittedName>
        <fullName evidence="7">C40 family peptidase</fullName>
    </submittedName>
</protein>
<dbReference type="Proteomes" id="UP000482155">
    <property type="component" value="Unassembled WGS sequence"/>
</dbReference>
<dbReference type="PROSITE" id="PS51257">
    <property type="entry name" value="PROKAR_LIPOPROTEIN"/>
    <property type="match status" value="1"/>
</dbReference>
<evidence type="ECO:0000256" key="5">
    <source>
        <dbReference type="SAM" id="SignalP"/>
    </source>
</evidence>
<dbReference type="InterPro" id="IPR000064">
    <property type="entry name" value="NLP_P60_dom"/>
</dbReference>
<evidence type="ECO:0000256" key="1">
    <source>
        <dbReference type="ARBA" id="ARBA00007074"/>
    </source>
</evidence>
<dbReference type="Gene3D" id="3.90.1720.10">
    <property type="entry name" value="endopeptidase domain like (from Nostoc punctiforme)"/>
    <property type="match status" value="1"/>
</dbReference>
<keyword evidence="3" id="KW-0378">Hydrolase</keyword>
<evidence type="ECO:0000313" key="7">
    <source>
        <dbReference type="EMBL" id="NEX62248.1"/>
    </source>
</evidence>
<dbReference type="AlphaFoldDB" id="A0A6B3SP22"/>
<evidence type="ECO:0000313" key="8">
    <source>
        <dbReference type="Proteomes" id="UP000482155"/>
    </source>
</evidence>
<evidence type="ECO:0000256" key="2">
    <source>
        <dbReference type="ARBA" id="ARBA00022670"/>
    </source>
</evidence>
<dbReference type="PANTHER" id="PTHR47053:SF1">
    <property type="entry name" value="MUREIN DD-ENDOPEPTIDASE MEPH-RELATED"/>
    <property type="match status" value="1"/>
</dbReference>
<keyword evidence="5" id="KW-0732">Signal</keyword>
<dbReference type="RefSeq" id="WP_163964297.1">
    <property type="nucleotide sequence ID" value="NZ_JAAIVB010000046.1"/>
</dbReference>
<dbReference type="GO" id="GO:0008234">
    <property type="term" value="F:cysteine-type peptidase activity"/>
    <property type="evidence" value="ECO:0007669"/>
    <property type="project" value="UniProtKB-KW"/>
</dbReference>
<dbReference type="PANTHER" id="PTHR47053">
    <property type="entry name" value="MUREIN DD-ENDOPEPTIDASE MEPH-RELATED"/>
    <property type="match status" value="1"/>
</dbReference>
<dbReference type="InterPro" id="IPR051202">
    <property type="entry name" value="Peptidase_C40"/>
</dbReference>
<accession>A0A6B3SP22</accession>
<dbReference type="Pfam" id="PF00877">
    <property type="entry name" value="NLPC_P60"/>
    <property type="match status" value="1"/>
</dbReference>
<dbReference type="SUPFAM" id="SSF54001">
    <property type="entry name" value="Cysteine proteinases"/>
    <property type="match status" value="1"/>
</dbReference>
<dbReference type="InterPro" id="IPR038765">
    <property type="entry name" value="Papain-like_cys_pep_sf"/>
</dbReference>
<gene>
    <name evidence="7" type="ORF">G3574_14260</name>
</gene>